<reference evidence="2 3" key="1">
    <citation type="journal article" date="2012" name="Nat. Biotechnol.">
        <title>Draft genome sequence of pigeonpea (Cajanus cajan), an orphan legume crop of resource-poor farmers.</title>
        <authorList>
            <person name="Varshney R.K."/>
            <person name="Chen W."/>
            <person name="Li Y."/>
            <person name="Bharti A.K."/>
            <person name="Saxena R.K."/>
            <person name="Schlueter J.A."/>
            <person name="Donoghue M.T."/>
            <person name="Azam S."/>
            <person name="Fan G."/>
            <person name="Whaley A.M."/>
            <person name="Farmer A.D."/>
            <person name="Sheridan J."/>
            <person name="Iwata A."/>
            <person name="Tuteja R."/>
            <person name="Penmetsa R.V."/>
            <person name="Wu W."/>
            <person name="Upadhyaya H.D."/>
            <person name="Yang S.P."/>
            <person name="Shah T."/>
            <person name="Saxena K.B."/>
            <person name="Michael T."/>
            <person name="McCombie W.R."/>
            <person name="Yang B."/>
            <person name="Zhang G."/>
            <person name="Yang H."/>
            <person name="Wang J."/>
            <person name="Spillane C."/>
            <person name="Cook D.R."/>
            <person name="May G.D."/>
            <person name="Xu X."/>
            <person name="Jackson S.A."/>
        </authorList>
    </citation>
    <scope>NUCLEOTIDE SEQUENCE [LARGE SCALE GENOMIC DNA]</scope>
    <source>
        <strain evidence="3">cv. Asha</strain>
    </source>
</reference>
<evidence type="ECO:0000313" key="2">
    <source>
        <dbReference type="EMBL" id="KYP62704.1"/>
    </source>
</evidence>
<dbReference type="AlphaFoldDB" id="A0A151T6Q9"/>
<dbReference type="Pfam" id="PF13966">
    <property type="entry name" value="zf-RVT"/>
    <property type="match status" value="1"/>
</dbReference>
<sequence length="341" mass="41236">MMRSIVQIYLFIVTVSNVIIIKSLLRCFELVLGFKINFHKSCFGAIGSNLSDLIRHAIVLNCKIMDIPFKYLGLPIGDNPRRQILFKIPKKVEHKIMKIQHKFLWREENQHKKIAWISWDKIYHQNAQDGLGIKDITLFNKALLGKWRWSMFHNKKKTYEETYWNLNTEVRGNKDEEQWFERLYQWNGMDGQKTLFWEDPWLDQEPLATIYPKIYLNSTKKQTKIHSMGHWNDGEWNWDFKWRRNWLGKDFEQWEDLQRRLQGLRFDSYKKDYWKWLSGNIQGYTVKSTYGELLSWKVGSEEVSFLKELWSLKIPPKAKILTWRMYFEGLPTIDNLKKRNI</sequence>
<proteinExistence type="predicted"/>
<protein>
    <submittedName>
        <fullName evidence="2">Ribonuclease H protein At1g65750 family</fullName>
    </submittedName>
</protein>
<dbReference type="Proteomes" id="UP000075243">
    <property type="component" value="Chromosome 8"/>
</dbReference>
<evidence type="ECO:0000259" key="1">
    <source>
        <dbReference type="Pfam" id="PF13966"/>
    </source>
</evidence>
<accession>A0A151T6Q9</accession>
<dbReference type="PANTHER" id="PTHR36617">
    <property type="entry name" value="PROTEIN, PUTATIVE-RELATED"/>
    <property type="match status" value="1"/>
</dbReference>
<dbReference type="EMBL" id="CM003610">
    <property type="protein sequence ID" value="KYP62704.1"/>
    <property type="molecule type" value="Genomic_DNA"/>
</dbReference>
<dbReference type="PANTHER" id="PTHR36617:SF16">
    <property type="entry name" value="OS04G0516500 PROTEIN"/>
    <property type="match status" value="1"/>
</dbReference>
<gene>
    <name evidence="2" type="ORF">KK1_017252</name>
</gene>
<organism evidence="2 3">
    <name type="scientific">Cajanus cajan</name>
    <name type="common">Pigeon pea</name>
    <name type="synonym">Cajanus indicus</name>
    <dbReference type="NCBI Taxonomy" id="3821"/>
    <lineage>
        <taxon>Eukaryota</taxon>
        <taxon>Viridiplantae</taxon>
        <taxon>Streptophyta</taxon>
        <taxon>Embryophyta</taxon>
        <taxon>Tracheophyta</taxon>
        <taxon>Spermatophyta</taxon>
        <taxon>Magnoliopsida</taxon>
        <taxon>eudicotyledons</taxon>
        <taxon>Gunneridae</taxon>
        <taxon>Pentapetalae</taxon>
        <taxon>rosids</taxon>
        <taxon>fabids</taxon>
        <taxon>Fabales</taxon>
        <taxon>Fabaceae</taxon>
        <taxon>Papilionoideae</taxon>
        <taxon>50 kb inversion clade</taxon>
        <taxon>NPAAA clade</taxon>
        <taxon>indigoferoid/millettioid clade</taxon>
        <taxon>Phaseoleae</taxon>
        <taxon>Cajanus</taxon>
    </lineage>
</organism>
<dbReference type="InterPro" id="IPR026960">
    <property type="entry name" value="RVT-Znf"/>
</dbReference>
<keyword evidence="3" id="KW-1185">Reference proteome</keyword>
<evidence type="ECO:0000313" key="3">
    <source>
        <dbReference type="Proteomes" id="UP000075243"/>
    </source>
</evidence>
<dbReference type="Gramene" id="C.cajan_16757.t">
    <property type="protein sequence ID" value="C.cajan_16757.t"/>
    <property type="gene ID" value="C.cajan_16757"/>
</dbReference>
<name>A0A151T6Q9_CAJCA</name>
<feature type="domain" description="Reverse transcriptase zinc-binding" evidence="1">
    <location>
        <begin position="284"/>
        <end position="341"/>
    </location>
</feature>